<dbReference type="Gene3D" id="2.30.30.140">
    <property type="match status" value="1"/>
</dbReference>
<name>A0A3P7WDV7_9BILA</name>
<dbReference type="EMBL" id="UZAJ01011069">
    <property type="protein sequence ID" value="VDO59190.1"/>
    <property type="molecule type" value="Genomic_DNA"/>
</dbReference>
<dbReference type="SUPFAM" id="SSF63748">
    <property type="entry name" value="Tudor/PWWP/MBT"/>
    <property type="match status" value="1"/>
</dbReference>
<dbReference type="AlphaFoldDB" id="A0A3P7WDV7"/>
<evidence type="ECO:0000313" key="1">
    <source>
        <dbReference type="EMBL" id="VDO59190.1"/>
    </source>
</evidence>
<reference evidence="1 2" key="1">
    <citation type="submission" date="2018-11" db="EMBL/GenBank/DDBJ databases">
        <authorList>
            <consortium name="Pathogen Informatics"/>
        </authorList>
    </citation>
    <scope>NUCLEOTIDE SEQUENCE [LARGE SCALE GENOMIC DNA]</scope>
</reference>
<proteinExistence type="predicted"/>
<keyword evidence="2" id="KW-1185">Reference proteome</keyword>
<organism evidence="1 2">
    <name type="scientific">Onchocerca flexuosa</name>
    <dbReference type="NCBI Taxonomy" id="387005"/>
    <lineage>
        <taxon>Eukaryota</taxon>
        <taxon>Metazoa</taxon>
        <taxon>Ecdysozoa</taxon>
        <taxon>Nematoda</taxon>
        <taxon>Chromadorea</taxon>
        <taxon>Rhabditida</taxon>
        <taxon>Spirurina</taxon>
        <taxon>Spiruromorpha</taxon>
        <taxon>Filarioidea</taxon>
        <taxon>Onchocercidae</taxon>
        <taxon>Onchocerca</taxon>
    </lineage>
</organism>
<gene>
    <name evidence="1" type="ORF">OFLC_LOCUS9215</name>
</gene>
<dbReference type="Proteomes" id="UP000267606">
    <property type="component" value="Unassembled WGS sequence"/>
</dbReference>
<evidence type="ECO:0000313" key="2">
    <source>
        <dbReference type="Proteomes" id="UP000267606"/>
    </source>
</evidence>
<protein>
    <submittedName>
        <fullName evidence="1">Uncharacterized protein</fullName>
    </submittedName>
</protein>
<accession>A0A3P7WDV7</accession>
<sequence length="119" mass="14187">MEATFSSFIQILLVNIVLIDEPLGRFRIQAFFRLRSFEREYKLFEKKMCLHYLFNGDEKDYAVETPVKDCTYAFHDIKDNQVYRVRCIDDDSHAGVVLVYFIDQMRHQNVPVSQLRKSI</sequence>